<dbReference type="HOGENOM" id="CLU_2358485_0_0_11"/>
<dbReference type="KEGG" id="sgu:SGLAU_31530"/>
<evidence type="ECO:0000313" key="3">
    <source>
        <dbReference type="Proteomes" id="UP000029482"/>
    </source>
</evidence>
<dbReference type="eggNOG" id="ENOG5031QIP">
    <property type="taxonomic scope" value="Bacteria"/>
</dbReference>
<sequence length="99" mass="10325">MPKPLRMSRRTLVAAWAVLCAAGVAATAALNASSAPDPQSGTHEGPVSAECAEYIADIEARLARAREAGTDDGVVALSRVSVDADDCSDELREHFSGDR</sequence>
<dbReference type="STRING" id="1907.SGLAU_31530"/>
<dbReference type="PROSITE" id="PS51318">
    <property type="entry name" value="TAT"/>
    <property type="match status" value="1"/>
</dbReference>
<accession>A0A089XLX9</accession>
<keyword evidence="1" id="KW-0732">Signal</keyword>
<name>A0A089XLX9_STRGA</name>
<evidence type="ECO:0000313" key="2">
    <source>
        <dbReference type="EMBL" id="AIS02240.1"/>
    </source>
</evidence>
<evidence type="ECO:0000256" key="1">
    <source>
        <dbReference type="SAM" id="SignalP"/>
    </source>
</evidence>
<proteinExistence type="predicted"/>
<feature type="chain" id="PRO_5039470323" evidence="1">
    <location>
        <begin position="29"/>
        <end position="99"/>
    </location>
</feature>
<dbReference type="AlphaFoldDB" id="A0A089XLX9"/>
<keyword evidence="3" id="KW-1185">Reference proteome</keyword>
<organism evidence="2 3">
    <name type="scientific">Streptomyces glaucescens</name>
    <dbReference type="NCBI Taxonomy" id="1907"/>
    <lineage>
        <taxon>Bacteria</taxon>
        <taxon>Bacillati</taxon>
        <taxon>Actinomycetota</taxon>
        <taxon>Actinomycetes</taxon>
        <taxon>Kitasatosporales</taxon>
        <taxon>Streptomycetaceae</taxon>
        <taxon>Streptomyces</taxon>
    </lineage>
</organism>
<dbReference type="EMBL" id="CP009438">
    <property type="protein sequence ID" value="AIS02240.1"/>
    <property type="molecule type" value="Genomic_DNA"/>
</dbReference>
<protein>
    <submittedName>
        <fullName evidence="2">Putative secreted protein</fullName>
    </submittedName>
</protein>
<dbReference type="OrthoDB" id="4244729at2"/>
<dbReference type="InterPro" id="IPR006311">
    <property type="entry name" value="TAT_signal"/>
</dbReference>
<feature type="signal peptide" evidence="1">
    <location>
        <begin position="1"/>
        <end position="28"/>
    </location>
</feature>
<reference evidence="3" key="1">
    <citation type="journal article" date="2015" name="J. Biotechnol.">
        <title>Complete genome sequence of the actinobacterium Streptomyces glaucescens GLA.O (DSM 40922) consisting of a linear chromosome and one linear plasmid.</title>
        <authorList>
            <person name="Ortseifen V."/>
            <person name="Winkler A."/>
            <person name="Albersmeier A."/>
            <person name="Wendler S."/>
            <person name="Puhler A."/>
            <person name="Kalinowski J."/>
            <person name="Ruckert C."/>
        </authorList>
    </citation>
    <scope>NUCLEOTIDE SEQUENCE [LARGE SCALE GENOMIC DNA]</scope>
    <source>
        <strain evidence="3">DSM 40922 / GLA O</strain>
    </source>
</reference>
<gene>
    <name evidence="2" type="ORF">SGLAU_31530</name>
</gene>
<dbReference type="Proteomes" id="UP000029482">
    <property type="component" value="Chromosome"/>
</dbReference>